<dbReference type="Proteomes" id="UP001230188">
    <property type="component" value="Unassembled WGS sequence"/>
</dbReference>
<feature type="compositionally biased region" description="Low complexity" evidence="4">
    <location>
        <begin position="42"/>
        <end position="53"/>
    </location>
</feature>
<dbReference type="EMBL" id="JAQMWT010000036">
    <property type="protein sequence ID" value="KAJ8613128.1"/>
    <property type="molecule type" value="Genomic_DNA"/>
</dbReference>
<feature type="region of interest" description="Disordered" evidence="4">
    <location>
        <begin position="137"/>
        <end position="204"/>
    </location>
</feature>
<gene>
    <name evidence="5" type="ORF">CTAYLR_004819</name>
</gene>
<dbReference type="Gene3D" id="1.20.890.10">
    <property type="entry name" value="cAMP-dependent protein kinase regulatory subunit, dimerization-anchoring domain"/>
    <property type="match status" value="1"/>
</dbReference>
<dbReference type="CDD" id="cd22965">
    <property type="entry name" value="DD_DPY30_SDC1"/>
    <property type="match status" value="1"/>
</dbReference>
<feature type="compositionally biased region" description="Polar residues" evidence="4">
    <location>
        <begin position="19"/>
        <end position="32"/>
    </location>
</feature>
<evidence type="ECO:0000256" key="1">
    <source>
        <dbReference type="ARBA" id="ARBA00004123"/>
    </source>
</evidence>
<comment type="caution">
    <text evidence="5">The sequence shown here is derived from an EMBL/GenBank/DDBJ whole genome shotgun (WGS) entry which is preliminary data.</text>
</comment>
<dbReference type="AlphaFoldDB" id="A0AAD7UNA7"/>
<proteinExistence type="inferred from homology"/>
<evidence type="ECO:0000313" key="6">
    <source>
        <dbReference type="Proteomes" id="UP001230188"/>
    </source>
</evidence>
<evidence type="ECO:0000256" key="2">
    <source>
        <dbReference type="ARBA" id="ARBA00010849"/>
    </source>
</evidence>
<name>A0AAD7UNA7_9STRA</name>
<evidence type="ECO:0000256" key="3">
    <source>
        <dbReference type="ARBA" id="ARBA00023242"/>
    </source>
</evidence>
<comment type="subcellular location">
    <subcellularLocation>
        <location evidence="1">Nucleus</location>
    </subcellularLocation>
</comment>
<dbReference type="InterPro" id="IPR049629">
    <property type="entry name" value="DPY30_SDC1_DD"/>
</dbReference>
<organism evidence="5 6">
    <name type="scientific">Chrysophaeum taylorii</name>
    <dbReference type="NCBI Taxonomy" id="2483200"/>
    <lineage>
        <taxon>Eukaryota</taxon>
        <taxon>Sar</taxon>
        <taxon>Stramenopiles</taxon>
        <taxon>Ochrophyta</taxon>
        <taxon>Pelagophyceae</taxon>
        <taxon>Pelagomonadales</taxon>
        <taxon>Pelagomonadaceae</taxon>
        <taxon>Chrysophaeum</taxon>
    </lineage>
</organism>
<feature type="compositionally biased region" description="Pro residues" evidence="4">
    <location>
        <begin position="146"/>
        <end position="159"/>
    </location>
</feature>
<dbReference type="InterPro" id="IPR007858">
    <property type="entry name" value="Dpy-30_motif"/>
</dbReference>
<feature type="compositionally biased region" description="Low complexity" evidence="4">
    <location>
        <begin position="165"/>
        <end position="204"/>
    </location>
</feature>
<keyword evidence="3" id="KW-0539">Nucleus</keyword>
<feature type="region of interest" description="Disordered" evidence="4">
    <location>
        <begin position="1"/>
        <end position="53"/>
    </location>
</feature>
<evidence type="ECO:0000313" key="5">
    <source>
        <dbReference type="EMBL" id="KAJ8613128.1"/>
    </source>
</evidence>
<comment type="similarity">
    <text evidence="2">Belongs to the dpy-30 family.</text>
</comment>
<keyword evidence="6" id="KW-1185">Reference proteome</keyword>
<protein>
    <submittedName>
        <fullName evidence="5">Uncharacterized protein</fullName>
    </submittedName>
</protein>
<reference evidence="5" key="1">
    <citation type="submission" date="2023-01" db="EMBL/GenBank/DDBJ databases">
        <title>Metagenome sequencing of chrysophaentin producing Chrysophaeum taylorii.</title>
        <authorList>
            <person name="Davison J."/>
            <person name="Bewley C."/>
        </authorList>
    </citation>
    <scope>NUCLEOTIDE SEQUENCE</scope>
    <source>
        <strain evidence="5">NIES-1699</strain>
    </source>
</reference>
<evidence type="ECO:0000256" key="4">
    <source>
        <dbReference type="SAM" id="MobiDB-lite"/>
    </source>
</evidence>
<dbReference type="GO" id="GO:0005634">
    <property type="term" value="C:nucleus"/>
    <property type="evidence" value="ECO:0007669"/>
    <property type="project" value="UniProtKB-SubCell"/>
</dbReference>
<sequence length="283" mass="29923">MEARPHHPYQGVSGGHPYQTASAEVNPYSQSGAGVPPYPQQSGSVTSSSYSPAYHAPPVSVSTQLSSTMPFDYSASNAPPTHQLPMTTHMPLVHPHGGQYSQHHQAFMPPYQDGPRVLHSPPHGASATQHAPVGGQFAHASHKPFAPQPPPVQPAPPFPTQDIKPVVPSTVAPTPAGAPPAQSRAPAASVAPTPAPAPTAAAPVDPEPVAPAAQDNNAKKDAIWNMPVRTYLDQTVVPILLDGMSELVKHRPDDPIKWLSEYLAENNPNEPPSKRIKTTADQN</sequence>
<accession>A0AAD7UNA7</accession>
<dbReference type="Pfam" id="PF05186">
    <property type="entry name" value="Dpy-30"/>
    <property type="match status" value="1"/>
</dbReference>
<feature type="region of interest" description="Disordered" evidence="4">
    <location>
        <begin position="264"/>
        <end position="283"/>
    </location>
</feature>